<dbReference type="PROSITE" id="PS50240">
    <property type="entry name" value="TRYPSIN_DOM"/>
    <property type="match status" value="1"/>
</dbReference>
<proteinExistence type="predicted"/>
<feature type="signal peptide" evidence="3">
    <location>
        <begin position="1"/>
        <end position="17"/>
    </location>
</feature>
<dbReference type="InterPro" id="IPR051487">
    <property type="entry name" value="Ser/Thr_Proteases_Immune/Dev"/>
</dbReference>
<reference evidence="5" key="1">
    <citation type="submission" date="2022-07" db="EMBL/GenBank/DDBJ databases">
        <title>Phylogenomic reconstructions and comparative analyses of Kickxellomycotina fungi.</title>
        <authorList>
            <person name="Reynolds N.K."/>
            <person name="Stajich J.E."/>
            <person name="Barry K."/>
            <person name="Grigoriev I.V."/>
            <person name="Crous P."/>
            <person name="Smith M.E."/>
        </authorList>
    </citation>
    <scope>NUCLEOTIDE SEQUENCE</scope>
    <source>
        <strain evidence="5">NBRC 105414</strain>
    </source>
</reference>
<gene>
    <name evidence="5" type="ORF">H4R18_003655</name>
</gene>
<organism evidence="5 6">
    <name type="scientific">Coemansia javaensis</name>
    <dbReference type="NCBI Taxonomy" id="2761396"/>
    <lineage>
        <taxon>Eukaryota</taxon>
        <taxon>Fungi</taxon>
        <taxon>Fungi incertae sedis</taxon>
        <taxon>Zoopagomycota</taxon>
        <taxon>Kickxellomycotina</taxon>
        <taxon>Kickxellomycetes</taxon>
        <taxon>Kickxellales</taxon>
        <taxon>Kickxellaceae</taxon>
        <taxon>Coemansia</taxon>
    </lineage>
</organism>
<dbReference type="InterPro" id="IPR001314">
    <property type="entry name" value="Peptidase_S1A"/>
</dbReference>
<keyword evidence="2" id="KW-0720">Serine protease</keyword>
<dbReference type="InterPro" id="IPR043504">
    <property type="entry name" value="Peptidase_S1_PA_chymotrypsin"/>
</dbReference>
<dbReference type="SUPFAM" id="SSF50494">
    <property type="entry name" value="Trypsin-like serine proteases"/>
    <property type="match status" value="1"/>
</dbReference>
<dbReference type="OrthoDB" id="6380398at2759"/>
<dbReference type="GO" id="GO:0006508">
    <property type="term" value="P:proteolysis"/>
    <property type="evidence" value="ECO:0007669"/>
    <property type="project" value="UniProtKB-KW"/>
</dbReference>
<dbReference type="Gene3D" id="2.40.10.10">
    <property type="entry name" value="Trypsin-like serine proteases"/>
    <property type="match status" value="1"/>
</dbReference>
<feature type="domain" description="Peptidase S1" evidence="4">
    <location>
        <begin position="39"/>
        <end position="309"/>
    </location>
</feature>
<keyword evidence="2" id="KW-0378">Hydrolase</keyword>
<keyword evidence="6" id="KW-1185">Reference proteome</keyword>
<dbReference type="InterPro" id="IPR009003">
    <property type="entry name" value="Peptidase_S1_PA"/>
</dbReference>
<dbReference type="PROSITE" id="PS00135">
    <property type="entry name" value="TRYPSIN_SER"/>
    <property type="match status" value="1"/>
</dbReference>
<keyword evidence="2" id="KW-0645">Protease</keyword>
<evidence type="ECO:0000259" key="4">
    <source>
        <dbReference type="PROSITE" id="PS50240"/>
    </source>
</evidence>
<dbReference type="AlphaFoldDB" id="A0A9W8H6E4"/>
<dbReference type="Pfam" id="PF00089">
    <property type="entry name" value="Trypsin"/>
    <property type="match status" value="1"/>
</dbReference>
<dbReference type="InterPro" id="IPR001254">
    <property type="entry name" value="Trypsin_dom"/>
</dbReference>
<dbReference type="GO" id="GO:0004252">
    <property type="term" value="F:serine-type endopeptidase activity"/>
    <property type="evidence" value="ECO:0007669"/>
    <property type="project" value="InterPro"/>
</dbReference>
<evidence type="ECO:0000313" key="5">
    <source>
        <dbReference type="EMBL" id="KAJ2780075.1"/>
    </source>
</evidence>
<evidence type="ECO:0000313" key="6">
    <source>
        <dbReference type="Proteomes" id="UP001140217"/>
    </source>
</evidence>
<dbReference type="PROSITE" id="PS00134">
    <property type="entry name" value="TRYPSIN_HIS"/>
    <property type="match status" value="1"/>
</dbReference>
<comment type="caution">
    <text evidence="5">The sequence shown here is derived from an EMBL/GenBank/DDBJ whole genome shotgun (WGS) entry which is preliminary data.</text>
</comment>
<dbReference type="Proteomes" id="UP001140217">
    <property type="component" value="Unassembled WGS sequence"/>
</dbReference>
<dbReference type="SMART" id="SM00020">
    <property type="entry name" value="Tryp_SPc"/>
    <property type="match status" value="1"/>
</dbReference>
<dbReference type="EMBL" id="JANBUL010000151">
    <property type="protein sequence ID" value="KAJ2780075.1"/>
    <property type="molecule type" value="Genomic_DNA"/>
</dbReference>
<evidence type="ECO:0000256" key="3">
    <source>
        <dbReference type="SAM" id="SignalP"/>
    </source>
</evidence>
<evidence type="ECO:0000256" key="2">
    <source>
        <dbReference type="RuleBase" id="RU363034"/>
    </source>
</evidence>
<name>A0A9W8H6E4_9FUNG</name>
<dbReference type="PRINTS" id="PR00722">
    <property type="entry name" value="CHYMOTRYPSIN"/>
</dbReference>
<dbReference type="InterPro" id="IPR018114">
    <property type="entry name" value="TRYPSIN_HIS"/>
</dbReference>
<sequence length="357" mass="37380">MRLLLLLLWSLGARCAGKLVVRRDHHHPPGKDRAHLARVIGGSDAGPSEYPFAAFLEIEDGDSTAFCGGTIIHRQWILTAAHCVVKGAVGGNSLGAANRTGGGRAFAAVKAKQISVGVGSIYTQYMSRKRVSRVHVHPGLNLDYFDNDIALLKLKRKLKFGAHVQPVHIATTPVDDGLTVAGIGWGITSVTGSTPSGVLQQADMRTGNEDLCRRIRPRFTGNDGHYICVTTTDGRDTCSGDSGGPLLRRCNADPRLTGHAGSGPWVQLGVTSYGDSLSESTGAVCASPDGAGFYTRAAAYIDYISHTTGISRQDLSAACNGGQLDYTGSNGAGSRSAPRALVAVVCAALALAAASIW</sequence>
<evidence type="ECO:0000256" key="1">
    <source>
        <dbReference type="ARBA" id="ARBA00023157"/>
    </source>
</evidence>
<dbReference type="PANTHER" id="PTHR24256">
    <property type="entry name" value="TRYPTASE-RELATED"/>
    <property type="match status" value="1"/>
</dbReference>
<keyword evidence="3" id="KW-0732">Signal</keyword>
<accession>A0A9W8H6E4</accession>
<feature type="chain" id="PRO_5040904374" description="Peptidase S1 domain-containing protein" evidence="3">
    <location>
        <begin position="18"/>
        <end position="357"/>
    </location>
</feature>
<protein>
    <recommendedName>
        <fullName evidence="4">Peptidase S1 domain-containing protein</fullName>
    </recommendedName>
</protein>
<dbReference type="CDD" id="cd00190">
    <property type="entry name" value="Tryp_SPc"/>
    <property type="match status" value="1"/>
</dbReference>
<dbReference type="InterPro" id="IPR033116">
    <property type="entry name" value="TRYPSIN_SER"/>
</dbReference>
<keyword evidence="1" id="KW-1015">Disulfide bond</keyword>